<keyword evidence="2" id="KW-1185">Reference proteome</keyword>
<accession>A0ACC1PD20</accession>
<protein>
    <submittedName>
        <fullName evidence="1">Uncharacterized protein</fullName>
    </submittedName>
</protein>
<evidence type="ECO:0000313" key="1">
    <source>
        <dbReference type="EMBL" id="KAJ2990395.1"/>
    </source>
</evidence>
<comment type="caution">
    <text evidence="1">The sequence shown here is derived from an EMBL/GenBank/DDBJ whole genome shotgun (WGS) entry which is preliminary data.</text>
</comment>
<name>A0ACC1PD20_9PEZI</name>
<dbReference type="EMBL" id="JAPDGR010000423">
    <property type="protein sequence ID" value="KAJ2990395.1"/>
    <property type="molecule type" value="Genomic_DNA"/>
</dbReference>
<reference evidence="1" key="1">
    <citation type="submission" date="2022-10" db="EMBL/GenBank/DDBJ databases">
        <title>Genome Sequence of Xylaria curta.</title>
        <authorList>
            <person name="Buettner E."/>
        </authorList>
    </citation>
    <scope>NUCLEOTIDE SEQUENCE</scope>
    <source>
        <strain evidence="1">Babe10</strain>
    </source>
</reference>
<evidence type="ECO:0000313" key="2">
    <source>
        <dbReference type="Proteomes" id="UP001143856"/>
    </source>
</evidence>
<organism evidence="1 2">
    <name type="scientific">Xylaria curta</name>
    <dbReference type="NCBI Taxonomy" id="42375"/>
    <lineage>
        <taxon>Eukaryota</taxon>
        <taxon>Fungi</taxon>
        <taxon>Dikarya</taxon>
        <taxon>Ascomycota</taxon>
        <taxon>Pezizomycotina</taxon>
        <taxon>Sordariomycetes</taxon>
        <taxon>Xylariomycetidae</taxon>
        <taxon>Xylariales</taxon>
        <taxon>Xylariaceae</taxon>
        <taxon>Xylaria</taxon>
    </lineage>
</organism>
<proteinExistence type="predicted"/>
<dbReference type="Proteomes" id="UP001143856">
    <property type="component" value="Unassembled WGS sequence"/>
</dbReference>
<sequence length="360" mass="41140">MATEDSKEKVLKLLVDAARDQHRELFERALRNVLSSGVAELTYAQIADGLPLKSVVCNSRYGPFHVDHPMMTMHTELCSGVVERFRSIRSAFNITSLKFDSTLIHAYQNAPTNSPAFHTRLIEMIAVAVHQIAAQIFKSETGCHQDDGTTTWQCPPGSAYAEAHKSIPPTLFIFHYYCYYEQYPDGVADGVGYWAESQILGGVVLFDRREPGSPPNLSNDLEVDPNAIYMHSDVYGRTYRIYQLTDSQREQLIEFLLSKPTLPAAHAIPIRPGSKNIWRVDPEEAVVNTGVYRDIWERNPLEWDDEDPRDTRVFCEGEGADWENGYELSRKRARYRYMRGIAESRERDPDESLIRFPSRK</sequence>
<gene>
    <name evidence="1" type="ORF">NUW58_g2974</name>
</gene>